<dbReference type="SUPFAM" id="SSF48179">
    <property type="entry name" value="6-phosphogluconate dehydrogenase C-terminal domain-like"/>
    <property type="match status" value="1"/>
</dbReference>
<evidence type="ECO:0000313" key="3">
    <source>
        <dbReference type="Proteomes" id="UP001360953"/>
    </source>
</evidence>
<dbReference type="Pfam" id="PF09130">
    <property type="entry name" value="DUF1932"/>
    <property type="match status" value="1"/>
</dbReference>
<dbReference type="Gene3D" id="1.10.1040.10">
    <property type="entry name" value="N-(1-d-carboxylethyl)-l-norvaline Dehydrogenase, domain 2"/>
    <property type="match status" value="1"/>
</dbReference>
<reference evidence="2 3" key="1">
    <citation type="submission" date="2024-04" db="EMBL/GenBank/DDBJ databases">
        <title>Phyllosticta paracitricarpa is synonymous to the EU quarantine fungus P. citricarpa based on phylogenomic analyses.</title>
        <authorList>
            <consortium name="Lawrence Berkeley National Laboratory"/>
            <person name="Van ingen-buijs V.A."/>
            <person name="Van westerhoven A.C."/>
            <person name="Haridas S."/>
            <person name="Skiadas P."/>
            <person name="Martin F."/>
            <person name="Groenewald J.Z."/>
            <person name="Crous P.W."/>
            <person name="Seidl M.F."/>
        </authorList>
    </citation>
    <scope>NUCLEOTIDE SEQUENCE [LARGE SCALE GENOMIC DNA]</scope>
    <source>
        <strain evidence="2 3">CPC 17464</strain>
    </source>
</reference>
<sequence length="331" mass="35008">MAGSRASVGIISIGDMGLGIAKLLQAHNYHILTTCAGRRLASLLTSSIVPATQRRVESASIELLPDHVQLVNRSDYLLAIVPPRDAAATAEAIIAAYQQHTRPASSNQLYYLDLNAIAPSTARAISAVFATKAPTIRFIDGGIIGGPPSLAPSTSPTAPVTWKRPSIPLSGPHELASAPNSGAHLAATLRTKHLSPDVGTASGLKACFASLTKGYTALAIQSFSTASQLGVLDDLLREMDAANPLGRQRAERGLVGMPNKAYRWVAEMDEIGKTFDEDGGWGGESVYKQVAGVYRVVADDTELGSREGKMEVQEVVDGLVRGLKARKEKTD</sequence>
<dbReference type="Gene3D" id="3.40.50.720">
    <property type="entry name" value="NAD(P)-binding Rossmann-like Domain"/>
    <property type="match status" value="1"/>
</dbReference>
<proteinExistence type="predicted"/>
<evidence type="ECO:0000313" key="2">
    <source>
        <dbReference type="EMBL" id="KAK7536349.1"/>
    </source>
</evidence>
<accession>A0ABR1LMD1</accession>
<dbReference type="EMBL" id="JBBPEH010000007">
    <property type="protein sequence ID" value="KAK7536349.1"/>
    <property type="molecule type" value="Genomic_DNA"/>
</dbReference>
<dbReference type="InterPro" id="IPR036291">
    <property type="entry name" value="NAD(P)-bd_dom_sf"/>
</dbReference>
<dbReference type="InterPro" id="IPR015814">
    <property type="entry name" value="Pgluconate_DH_NAD-bd_C"/>
</dbReference>
<dbReference type="GeneID" id="92036963"/>
<dbReference type="Proteomes" id="UP001360953">
    <property type="component" value="Unassembled WGS sequence"/>
</dbReference>
<organism evidence="2 3">
    <name type="scientific">Phyllosticta citribraziliensis</name>
    <dbReference type="NCBI Taxonomy" id="989973"/>
    <lineage>
        <taxon>Eukaryota</taxon>
        <taxon>Fungi</taxon>
        <taxon>Dikarya</taxon>
        <taxon>Ascomycota</taxon>
        <taxon>Pezizomycotina</taxon>
        <taxon>Dothideomycetes</taxon>
        <taxon>Dothideomycetes incertae sedis</taxon>
        <taxon>Botryosphaeriales</taxon>
        <taxon>Phyllostictaceae</taxon>
        <taxon>Phyllosticta</taxon>
    </lineage>
</organism>
<comment type="caution">
    <text evidence="2">The sequence shown here is derived from an EMBL/GenBank/DDBJ whole genome shotgun (WGS) entry which is preliminary data.</text>
</comment>
<keyword evidence="3" id="KW-1185">Reference proteome</keyword>
<dbReference type="InterPro" id="IPR008927">
    <property type="entry name" value="6-PGluconate_DH-like_C_sf"/>
</dbReference>
<name>A0ABR1LMD1_9PEZI</name>
<dbReference type="SUPFAM" id="SSF51735">
    <property type="entry name" value="NAD(P)-binding Rossmann-fold domains"/>
    <property type="match status" value="1"/>
</dbReference>
<evidence type="ECO:0000259" key="1">
    <source>
        <dbReference type="Pfam" id="PF09130"/>
    </source>
</evidence>
<dbReference type="InterPro" id="IPR013328">
    <property type="entry name" value="6PGD_dom2"/>
</dbReference>
<gene>
    <name evidence="2" type="ORF">J3D65DRAFT_698570</name>
</gene>
<feature type="domain" description="Phosphogluconate dehydrogenase NAD-binding putative C-terminal" evidence="1">
    <location>
        <begin position="226"/>
        <end position="296"/>
    </location>
</feature>
<protein>
    <submittedName>
        <fullName evidence="2">6-phosphogluconate dehydrogenase</fullName>
    </submittedName>
</protein>
<dbReference type="RefSeq" id="XP_066654765.1">
    <property type="nucleotide sequence ID" value="XM_066804057.1"/>
</dbReference>